<protein>
    <recommendedName>
        <fullName evidence="3">SpoVT-AbrB domain-containing protein</fullName>
    </recommendedName>
</protein>
<dbReference type="Proteomes" id="UP000628775">
    <property type="component" value="Unassembled WGS sequence"/>
</dbReference>
<proteinExistence type="predicted"/>
<reference evidence="1" key="1">
    <citation type="journal article" date="2014" name="Int. J. Syst. Evol. Microbiol.">
        <title>Complete genome sequence of Corynebacterium casei LMG S-19264T (=DSM 44701T), isolated from a smear-ripened cheese.</title>
        <authorList>
            <consortium name="US DOE Joint Genome Institute (JGI-PGF)"/>
            <person name="Walter F."/>
            <person name="Albersmeier A."/>
            <person name="Kalinowski J."/>
            <person name="Ruckert C."/>
        </authorList>
    </citation>
    <scope>NUCLEOTIDE SEQUENCE</scope>
    <source>
        <strain evidence="1">CGMCC 1.15371</strain>
    </source>
</reference>
<reference evidence="1" key="2">
    <citation type="submission" date="2020-09" db="EMBL/GenBank/DDBJ databases">
        <authorList>
            <person name="Sun Q."/>
            <person name="Zhou Y."/>
        </authorList>
    </citation>
    <scope>NUCLEOTIDE SEQUENCE</scope>
    <source>
        <strain evidence="1">CGMCC 1.15371</strain>
    </source>
</reference>
<comment type="caution">
    <text evidence="1">The sequence shown here is derived from an EMBL/GenBank/DDBJ whole genome shotgun (WGS) entry which is preliminary data.</text>
</comment>
<dbReference type="Gene3D" id="2.10.260.10">
    <property type="match status" value="1"/>
</dbReference>
<gene>
    <name evidence="1" type="ORF">GCM10011391_38530</name>
</gene>
<name>A0A8J3E0Z3_9BACL</name>
<dbReference type="EMBL" id="BMIR01000031">
    <property type="protein sequence ID" value="GGE55850.1"/>
    <property type="molecule type" value="Genomic_DNA"/>
</dbReference>
<accession>A0A8J3E0Z3</accession>
<organism evidence="1 2">
    <name type="scientific">Pullulanibacillus camelliae</name>
    <dbReference type="NCBI Taxonomy" id="1707096"/>
    <lineage>
        <taxon>Bacteria</taxon>
        <taxon>Bacillati</taxon>
        <taxon>Bacillota</taxon>
        <taxon>Bacilli</taxon>
        <taxon>Bacillales</taxon>
        <taxon>Sporolactobacillaceae</taxon>
        <taxon>Pullulanibacillus</taxon>
    </lineage>
</organism>
<evidence type="ECO:0000313" key="1">
    <source>
        <dbReference type="EMBL" id="GGE55850.1"/>
    </source>
</evidence>
<keyword evidence="2" id="KW-1185">Reference proteome</keyword>
<evidence type="ECO:0008006" key="3">
    <source>
        <dbReference type="Google" id="ProtNLM"/>
    </source>
</evidence>
<dbReference type="RefSeq" id="WP_188698763.1">
    <property type="nucleotide sequence ID" value="NZ_BMIR01000031.1"/>
</dbReference>
<dbReference type="AlphaFoldDB" id="A0A8J3E0Z3"/>
<sequence length="194" mass="22603">MVFINHSTAYQGKMSIYKIRANRIALNVTLPSKRSNLSIEIIKFYLKEERGEALKYLTSVSLDSSGYILLPKEIIKTCRIYSREVEWLYSEYGIYMNTVVKKPTTGLIRKIISRGKVNIPAPYRRELRWQSYMSLEIFQIAEGYFYFQAAHCHCIFCCNSYVDDLIAIQGKYICKNCLQEAIGKHYMLAANNKF</sequence>
<evidence type="ECO:0000313" key="2">
    <source>
        <dbReference type="Proteomes" id="UP000628775"/>
    </source>
</evidence>